<accession>B8AS26</accession>
<organism evidence="2 3">
    <name type="scientific">Oryza sativa subsp. indica</name>
    <name type="common">Rice</name>
    <dbReference type="NCBI Taxonomy" id="39946"/>
    <lineage>
        <taxon>Eukaryota</taxon>
        <taxon>Viridiplantae</taxon>
        <taxon>Streptophyta</taxon>
        <taxon>Embryophyta</taxon>
        <taxon>Tracheophyta</taxon>
        <taxon>Spermatophyta</taxon>
        <taxon>Magnoliopsida</taxon>
        <taxon>Liliopsida</taxon>
        <taxon>Poales</taxon>
        <taxon>Poaceae</taxon>
        <taxon>BOP clade</taxon>
        <taxon>Oryzoideae</taxon>
        <taxon>Oryzeae</taxon>
        <taxon>Oryzinae</taxon>
        <taxon>Oryza</taxon>
        <taxon>Oryza sativa</taxon>
    </lineage>
</organism>
<gene>
    <name evidence="2" type="ORF">OsI_16667</name>
</gene>
<dbReference type="Pfam" id="PF13952">
    <property type="entry name" value="DUF4216"/>
    <property type="match status" value="1"/>
</dbReference>
<name>B8AS26_ORYSI</name>
<feature type="domain" description="DUF4216" evidence="1">
    <location>
        <begin position="239"/>
        <end position="312"/>
    </location>
</feature>
<dbReference type="PANTHER" id="PTHR48258:SF14">
    <property type="entry name" value="OS02G0583300 PROTEIN"/>
    <property type="match status" value="1"/>
</dbReference>
<dbReference type="HOGENOM" id="CLU_054663_0_0_1"/>
<dbReference type="AlphaFoldDB" id="B8AS26"/>
<reference evidence="2 3" key="1">
    <citation type="journal article" date="2005" name="PLoS Biol.">
        <title>The genomes of Oryza sativa: a history of duplications.</title>
        <authorList>
            <person name="Yu J."/>
            <person name="Wang J."/>
            <person name="Lin W."/>
            <person name="Li S."/>
            <person name="Li H."/>
            <person name="Zhou J."/>
            <person name="Ni P."/>
            <person name="Dong W."/>
            <person name="Hu S."/>
            <person name="Zeng C."/>
            <person name="Zhang J."/>
            <person name="Zhang Y."/>
            <person name="Li R."/>
            <person name="Xu Z."/>
            <person name="Li S."/>
            <person name="Li X."/>
            <person name="Zheng H."/>
            <person name="Cong L."/>
            <person name="Lin L."/>
            <person name="Yin J."/>
            <person name="Geng J."/>
            <person name="Li G."/>
            <person name="Shi J."/>
            <person name="Liu J."/>
            <person name="Lv H."/>
            <person name="Li J."/>
            <person name="Wang J."/>
            <person name="Deng Y."/>
            <person name="Ran L."/>
            <person name="Shi X."/>
            <person name="Wang X."/>
            <person name="Wu Q."/>
            <person name="Li C."/>
            <person name="Ren X."/>
            <person name="Wang J."/>
            <person name="Wang X."/>
            <person name="Li D."/>
            <person name="Liu D."/>
            <person name="Zhang X."/>
            <person name="Ji Z."/>
            <person name="Zhao W."/>
            <person name="Sun Y."/>
            <person name="Zhang Z."/>
            <person name="Bao J."/>
            <person name="Han Y."/>
            <person name="Dong L."/>
            <person name="Ji J."/>
            <person name="Chen P."/>
            <person name="Wu S."/>
            <person name="Liu J."/>
            <person name="Xiao Y."/>
            <person name="Bu D."/>
            <person name="Tan J."/>
            <person name="Yang L."/>
            <person name="Ye C."/>
            <person name="Zhang J."/>
            <person name="Xu J."/>
            <person name="Zhou Y."/>
            <person name="Yu Y."/>
            <person name="Zhang B."/>
            <person name="Zhuang S."/>
            <person name="Wei H."/>
            <person name="Liu B."/>
            <person name="Lei M."/>
            <person name="Yu H."/>
            <person name="Li Y."/>
            <person name="Xu H."/>
            <person name="Wei S."/>
            <person name="He X."/>
            <person name="Fang L."/>
            <person name="Zhang Z."/>
            <person name="Zhang Y."/>
            <person name="Huang X."/>
            <person name="Su Z."/>
            <person name="Tong W."/>
            <person name="Li J."/>
            <person name="Tong Z."/>
            <person name="Li S."/>
            <person name="Ye J."/>
            <person name="Wang L."/>
            <person name="Fang L."/>
            <person name="Lei T."/>
            <person name="Chen C."/>
            <person name="Chen H."/>
            <person name="Xu Z."/>
            <person name="Li H."/>
            <person name="Huang H."/>
            <person name="Zhang F."/>
            <person name="Xu H."/>
            <person name="Li N."/>
            <person name="Zhao C."/>
            <person name="Li S."/>
            <person name="Dong L."/>
            <person name="Huang Y."/>
            <person name="Li L."/>
            <person name="Xi Y."/>
            <person name="Qi Q."/>
            <person name="Li W."/>
            <person name="Zhang B."/>
            <person name="Hu W."/>
            <person name="Zhang Y."/>
            <person name="Tian X."/>
            <person name="Jiao Y."/>
            <person name="Liang X."/>
            <person name="Jin J."/>
            <person name="Gao L."/>
            <person name="Zheng W."/>
            <person name="Hao B."/>
            <person name="Liu S."/>
            <person name="Wang W."/>
            <person name="Yuan L."/>
            <person name="Cao M."/>
            <person name="McDermott J."/>
            <person name="Samudrala R."/>
            <person name="Wang J."/>
            <person name="Wong G.K."/>
            <person name="Yang H."/>
        </authorList>
    </citation>
    <scope>NUCLEOTIDE SEQUENCE [LARGE SCALE GENOMIC DNA]</scope>
    <source>
        <strain evidence="3">cv. 93-11</strain>
    </source>
</reference>
<proteinExistence type="predicted"/>
<keyword evidence="3" id="KW-1185">Reference proteome</keyword>
<dbReference type="Gramene" id="BGIOSGA014699-TA">
    <property type="protein sequence ID" value="BGIOSGA014699-PA"/>
    <property type="gene ID" value="BGIOSGA014699"/>
</dbReference>
<evidence type="ECO:0000313" key="3">
    <source>
        <dbReference type="Proteomes" id="UP000007015"/>
    </source>
</evidence>
<dbReference type="EMBL" id="CM000129">
    <property type="protein sequence ID" value="EEC77654.1"/>
    <property type="molecule type" value="Genomic_DNA"/>
</dbReference>
<dbReference type="Proteomes" id="UP000007015">
    <property type="component" value="Chromosome 4"/>
</dbReference>
<dbReference type="PANTHER" id="PTHR48258">
    <property type="entry name" value="DUF4218 DOMAIN-CONTAINING PROTEIN-RELATED"/>
    <property type="match status" value="1"/>
</dbReference>
<protein>
    <recommendedName>
        <fullName evidence="1">DUF4216 domain-containing protein</fullName>
    </recommendedName>
</protein>
<dbReference type="OMA" id="DPIVERW"/>
<dbReference type="InterPro" id="IPR025312">
    <property type="entry name" value="DUF4216"/>
</dbReference>
<evidence type="ECO:0000259" key="1">
    <source>
        <dbReference type="Pfam" id="PF13952"/>
    </source>
</evidence>
<evidence type="ECO:0000313" key="2">
    <source>
        <dbReference type="EMBL" id="EEC77654.1"/>
    </source>
</evidence>
<sequence>MVLHREVEHVREWHDAEELSEEAAVVDADDAEELGEEAVVVDADAVVALVERKGALLADAFPECNTLPKSYDEAKGILKEMGLGYESIHVCYNNCVLFRKEYEKHDNCSVNSVQKSCWLNWRELKTSDLGSHKELGKGSVPTLKGVMWKFGAGCLFIEELETQGVPNIERMLRQGFQTWFRNHILKKYSTNPEEVDVDIFSLACVNRDKNKKTLNSGVMSQATHNGQLIDFFGNIKEIIQLDYNLEERSVVLFKCDWFKLDGKRIALKDDGFFKSINVGSLWYKNDCFILATHATKVFYLPDTKLGENWQVVQTFDHRHLYNVSQTEVSAAAYQEDECYDEEDPRRPVSSIIYDTPLNRDDERGPVFEAAEIARLMKESSKEVNVIGDEDEDEEDDTLMEYFNEEDDSVMEVDSDDE</sequence>